<proteinExistence type="predicted"/>
<reference evidence="1 2" key="2">
    <citation type="journal article" date="2022" name="Mol. Ecol. Resour.">
        <title>The genomes of chicory, endive, great burdock and yacon provide insights into Asteraceae paleo-polyploidization history and plant inulin production.</title>
        <authorList>
            <person name="Fan W."/>
            <person name="Wang S."/>
            <person name="Wang H."/>
            <person name="Wang A."/>
            <person name="Jiang F."/>
            <person name="Liu H."/>
            <person name="Zhao H."/>
            <person name="Xu D."/>
            <person name="Zhang Y."/>
        </authorList>
    </citation>
    <scope>NUCLEOTIDE SEQUENCE [LARGE SCALE GENOMIC DNA]</scope>
    <source>
        <strain evidence="2">cv. Yunnan</strain>
        <tissue evidence="1">Leaves</tissue>
    </source>
</reference>
<comment type="caution">
    <text evidence="1">The sequence shown here is derived from an EMBL/GenBank/DDBJ whole genome shotgun (WGS) entry which is preliminary data.</text>
</comment>
<dbReference type="EMBL" id="CM042031">
    <property type="protein sequence ID" value="KAI3785943.1"/>
    <property type="molecule type" value="Genomic_DNA"/>
</dbReference>
<dbReference type="Proteomes" id="UP001056120">
    <property type="component" value="Linkage Group LG14"/>
</dbReference>
<gene>
    <name evidence="1" type="ORF">L1987_45069</name>
</gene>
<name>A0ACB9GS95_9ASTR</name>
<accession>A0ACB9GS95</accession>
<organism evidence="1 2">
    <name type="scientific">Smallanthus sonchifolius</name>
    <dbReference type="NCBI Taxonomy" id="185202"/>
    <lineage>
        <taxon>Eukaryota</taxon>
        <taxon>Viridiplantae</taxon>
        <taxon>Streptophyta</taxon>
        <taxon>Embryophyta</taxon>
        <taxon>Tracheophyta</taxon>
        <taxon>Spermatophyta</taxon>
        <taxon>Magnoliopsida</taxon>
        <taxon>eudicotyledons</taxon>
        <taxon>Gunneridae</taxon>
        <taxon>Pentapetalae</taxon>
        <taxon>asterids</taxon>
        <taxon>campanulids</taxon>
        <taxon>Asterales</taxon>
        <taxon>Asteraceae</taxon>
        <taxon>Asteroideae</taxon>
        <taxon>Heliantheae alliance</taxon>
        <taxon>Millerieae</taxon>
        <taxon>Smallanthus</taxon>
    </lineage>
</organism>
<evidence type="ECO:0000313" key="1">
    <source>
        <dbReference type="EMBL" id="KAI3785943.1"/>
    </source>
</evidence>
<keyword evidence="2" id="KW-1185">Reference proteome</keyword>
<reference evidence="2" key="1">
    <citation type="journal article" date="2022" name="Mol. Ecol. Resour.">
        <title>The genomes of chicory, endive, great burdock and yacon provide insights into Asteraceae palaeo-polyploidization history and plant inulin production.</title>
        <authorList>
            <person name="Fan W."/>
            <person name="Wang S."/>
            <person name="Wang H."/>
            <person name="Wang A."/>
            <person name="Jiang F."/>
            <person name="Liu H."/>
            <person name="Zhao H."/>
            <person name="Xu D."/>
            <person name="Zhang Y."/>
        </authorList>
    </citation>
    <scope>NUCLEOTIDE SEQUENCE [LARGE SCALE GENOMIC DNA]</scope>
    <source>
        <strain evidence="2">cv. Yunnan</strain>
    </source>
</reference>
<protein>
    <submittedName>
        <fullName evidence="1">Uncharacterized protein</fullName>
    </submittedName>
</protein>
<evidence type="ECO:0000313" key="2">
    <source>
        <dbReference type="Proteomes" id="UP001056120"/>
    </source>
</evidence>
<sequence>MASDTQGVVFLLAMVSWAIYAQNSEARVKLENGVKSMVYLSPKITQLPGSVSNKTYYDIEFPKGNAGLCNHGRSQFFGMGSETRKTSTYVPDPYGIEVGDPLKVPAGYEEKWMFNIHAIDTHGAVDAMGCNECRCNLYNVTKDKDGQPLKPNYVGGLYCCYDGTLCKVKNGLRNHTGIHDCLFEYDVEKSTNNYINTRRSSVSFPAAGDVIYGFAQQYIGGIGAALYGELCLDCAVVLVAYRRRKQSKDGYQSIAT</sequence>